<dbReference type="PANTHER" id="PTHR23389:SF6">
    <property type="entry name" value="REPLICATION FACTOR C SUBUNIT 1"/>
    <property type="match status" value="1"/>
</dbReference>
<comment type="caution">
    <text evidence="3">The sequence shown here is derived from an EMBL/GenBank/DDBJ whole genome shotgun (WGS) entry which is preliminary data.</text>
</comment>
<keyword evidence="4" id="KW-1185">Reference proteome</keyword>
<sequence>MEEQDAGRHGTAPQHDLFDVYFRPWKRLASESGSRQTQAASERASQVAALPLPVLESLEDPRNEVRDFFYKSKLQRRIRPQVLSTKLHKLMTQADIGTEHHQDPTKTNSKKVRHTEWRRRDPWEHPCATVHVGNKVAGASSLTIVLDDEPTSATRTILDVESPCENSEEPCMYTSNHASQVNPLVPLVLVSNDSLSAEGRPARDPDPLQYPRNSLRALRDTRNADMCREHRITVNCEEPCMFDHGQMEMLGNYPALFRSLTDLHTPVTQEINEWFISQQALDTSDPFANSRICVLSGPQGVGKSAVVYLASAAHAYRVFEVHPGSFCRSQKKLMDVCGELTESYTLNSEQSLQNLASSVRTLLLLEHVDHVQQDEERGFWKALTTLAGGNAPIVLTCDSRTTDRVLASLSEAMDTSNVRVFRMPPLADAIVYQRLAQWVLPTPSSKLTNSGADSAQWFREQHRLLATFTTYARGDLRSAAQNLAFYGLEVKHGATRSGRAGVREALCTDLIGLEPRRYLVHASRNDLSRLALLHALGTGPYGWFSDVDHANGAGNDLCSARETWSQLAELAAVLDTLAFADTAENWIDEALHDENARVFGTVDTLKDRLRDCENIHLERAVRQNCARHDHVFCGRSDRETEQVQTSTLAQDQPGFLEHVFREVAREQNLRATNLLRADGAVKEKILLLQGLMRSPPITMSLRSRK</sequence>
<evidence type="ECO:0000256" key="1">
    <source>
        <dbReference type="ARBA" id="ARBA00022705"/>
    </source>
</evidence>
<evidence type="ECO:0000256" key="2">
    <source>
        <dbReference type="SAM" id="MobiDB-lite"/>
    </source>
</evidence>
<dbReference type="AlphaFoldDB" id="A0A5J4Z6C8"/>
<gene>
    <name evidence="3" type="ORF">FVE85_6470</name>
</gene>
<keyword evidence="1" id="KW-0235">DNA replication</keyword>
<dbReference type="InterPro" id="IPR027417">
    <property type="entry name" value="P-loop_NTPase"/>
</dbReference>
<dbReference type="EMBL" id="VRMN01000001">
    <property type="protein sequence ID" value="KAA8498885.1"/>
    <property type="molecule type" value="Genomic_DNA"/>
</dbReference>
<organism evidence="3 4">
    <name type="scientific">Porphyridium purpureum</name>
    <name type="common">Red alga</name>
    <name type="synonym">Porphyridium cruentum</name>
    <dbReference type="NCBI Taxonomy" id="35688"/>
    <lineage>
        <taxon>Eukaryota</taxon>
        <taxon>Rhodophyta</taxon>
        <taxon>Bangiophyceae</taxon>
        <taxon>Porphyridiales</taxon>
        <taxon>Porphyridiaceae</taxon>
        <taxon>Porphyridium</taxon>
    </lineage>
</organism>
<evidence type="ECO:0000313" key="4">
    <source>
        <dbReference type="Proteomes" id="UP000324585"/>
    </source>
</evidence>
<name>A0A5J4Z6C8_PORPP</name>
<evidence type="ECO:0000313" key="3">
    <source>
        <dbReference type="EMBL" id="KAA8498885.1"/>
    </source>
</evidence>
<dbReference type="GO" id="GO:0005634">
    <property type="term" value="C:nucleus"/>
    <property type="evidence" value="ECO:0007669"/>
    <property type="project" value="TreeGrafter"/>
</dbReference>
<dbReference type="GO" id="GO:0006260">
    <property type="term" value="P:DNA replication"/>
    <property type="evidence" value="ECO:0007669"/>
    <property type="project" value="UniProtKB-KW"/>
</dbReference>
<dbReference type="OrthoDB" id="9996895at2759"/>
<accession>A0A5J4Z6C8</accession>
<feature type="region of interest" description="Disordered" evidence="2">
    <location>
        <begin position="97"/>
        <end position="118"/>
    </location>
</feature>
<proteinExistence type="predicted"/>
<dbReference type="SUPFAM" id="SSF52540">
    <property type="entry name" value="P-loop containing nucleoside triphosphate hydrolases"/>
    <property type="match status" value="1"/>
</dbReference>
<reference evidence="4" key="1">
    <citation type="journal article" date="2019" name="Nat. Commun.">
        <title>Expansion of phycobilisome linker gene families in mesophilic red algae.</title>
        <authorList>
            <person name="Lee J."/>
            <person name="Kim D."/>
            <person name="Bhattacharya D."/>
            <person name="Yoon H.S."/>
        </authorList>
    </citation>
    <scope>NUCLEOTIDE SEQUENCE [LARGE SCALE GENOMIC DNA]</scope>
    <source>
        <strain evidence="4">CCMP 1328</strain>
    </source>
</reference>
<dbReference type="Gene3D" id="3.40.50.300">
    <property type="entry name" value="P-loop containing nucleotide triphosphate hydrolases"/>
    <property type="match status" value="1"/>
</dbReference>
<protein>
    <submittedName>
        <fullName evidence="3">Telomere length regulation protein elg1</fullName>
    </submittedName>
</protein>
<dbReference type="Proteomes" id="UP000324585">
    <property type="component" value="Unassembled WGS sequence"/>
</dbReference>
<dbReference type="PANTHER" id="PTHR23389">
    <property type="entry name" value="CHROMOSOME TRANSMISSION FIDELITY FACTOR 18"/>
    <property type="match status" value="1"/>
</dbReference>
<dbReference type="GO" id="GO:0003677">
    <property type="term" value="F:DNA binding"/>
    <property type="evidence" value="ECO:0007669"/>
    <property type="project" value="TreeGrafter"/>
</dbReference>